<dbReference type="Proteomes" id="UP000014629">
    <property type="component" value="Unassembled WGS sequence"/>
</dbReference>
<proteinExistence type="predicted"/>
<dbReference type="Gene3D" id="3.40.50.300">
    <property type="entry name" value="P-loop containing nucleotide triphosphate hydrolases"/>
    <property type="match status" value="2"/>
</dbReference>
<accession>S3ZBQ1</accession>
<feature type="domain" description="ATPase AAA-type core" evidence="1">
    <location>
        <begin position="50"/>
        <end position="370"/>
    </location>
</feature>
<dbReference type="GO" id="GO:0016887">
    <property type="term" value="F:ATP hydrolysis activity"/>
    <property type="evidence" value="ECO:0007669"/>
    <property type="project" value="InterPro"/>
</dbReference>
<dbReference type="CDD" id="cd00267">
    <property type="entry name" value="ABC_ATPase"/>
    <property type="match status" value="1"/>
</dbReference>
<organism evidence="2 3">
    <name type="scientific">Streptomyces aurantiacus JA 4570</name>
    <dbReference type="NCBI Taxonomy" id="1286094"/>
    <lineage>
        <taxon>Bacteria</taxon>
        <taxon>Bacillati</taxon>
        <taxon>Actinomycetota</taxon>
        <taxon>Actinomycetes</taxon>
        <taxon>Kitasatosporales</taxon>
        <taxon>Streptomycetaceae</taxon>
        <taxon>Streptomyces</taxon>
        <taxon>Streptomyces aurantiacus group</taxon>
    </lineage>
</organism>
<evidence type="ECO:0000313" key="2">
    <source>
        <dbReference type="EMBL" id="EPH40034.1"/>
    </source>
</evidence>
<dbReference type="Pfam" id="PF13304">
    <property type="entry name" value="AAA_21"/>
    <property type="match status" value="1"/>
</dbReference>
<evidence type="ECO:0000259" key="1">
    <source>
        <dbReference type="Pfam" id="PF13304"/>
    </source>
</evidence>
<dbReference type="InterPro" id="IPR003959">
    <property type="entry name" value="ATPase_AAA_core"/>
</dbReference>
<dbReference type="RefSeq" id="WP_016645037.1">
    <property type="nucleotide sequence ID" value="NZ_AOPZ01000456.1"/>
</dbReference>
<evidence type="ECO:0000313" key="3">
    <source>
        <dbReference type="Proteomes" id="UP000014629"/>
    </source>
</evidence>
<dbReference type="SUPFAM" id="SSF52540">
    <property type="entry name" value="P-loop containing nucleoside triphosphate hydrolases"/>
    <property type="match status" value="1"/>
</dbReference>
<protein>
    <recommendedName>
        <fullName evidence="1">ATPase AAA-type core domain-containing protein</fullName>
    </recommendedName>
</protein>
<dbReference type="AlphaFoldDB" id="S3ZBQ1"/>
<keyword evidence="3" id="KW-1185">Reference proteome</keyword>
<dbReference type="InterPro" id="IPR051396">
    <property type="entry name" value="Bact_Antivir_Def_Nuclease"/>
</dbReference>
<name>S3ZBQ1_9ACTN</name>
<sequence length="603" mass="67563">MGTTPVWPLMLAYIETVTRAVEQQKLIKRVQFTRFKQFNQAAFDFRPSNVTFLGGGNNSGKSSILHGLAVWEFCKIASLMERGEDAFLAVAEGRQGFGLGDDEFSPINLPSLKHLWTNLKTAKGDTDPDGYTLKIRCEWDDSAKEKHLEFALSLANDRLFIKPVSSNLQAGDHVPTAALLPPFAGISAREARIVGALRRRRIGEGLAGAVLRNLLLDMYQANLRERERLRGGRSKIADSDLRRLRETDPWELLQDALRKTFSAELIIGDFREEYHSYINVQVAKGDVDGYKLTRWPKYNPKDLMVEGSGFLQWLSVFTLATADDVDVLLLDEPDAHLHPTLQAQMVEQLEVLASKKNKQVLLATHSSEILKTVDHQKIFQVRKNGAGYLQEDHQKVGLLAGIGSDYAPKLDRVRRSRRIFFTEGPSDLSVLENFAQVLSIGWHADWVPWQSTASHKDRSHIFRAIGDEVPGLTAYSLRDRDDETLGTVGPNLEDKGFTPPGNFMARKWRRRYIEGYLVYPRALAEAAGMPEDDVVDMLRDDFGIAIGDSFRLTTAPSAILDLRAKEILKKLNVSAASVASCFHADEVCDDIVTVLKELDSQAK</sequence>
<gene>
    <name evidence="2" type="ORF">STRAU_6918</name>
</gene>
<reference evidence="2 3" key="1">
    <citation type="submission" date="2013-02" db="EMBL/GenBank/DDBJ databases">
        <title>Draft Genome Sequence of Streptomyces aurantiacus, Which Produces Setomimycin.</title>
        <authorList>
            <person name="Gruening B.A."/>
            <person name="Praeg A."/>
            <person name="Erxleben A."/>
            <person name="Guenther S."/>
            <person name="Mueller M."/>
        </authorList>
    </citation>
    <scope>NUCLEOTIDE SEQUENCE [LARGE SCALE GENOMIC DNA]</scope>
    <source>
        <strain evidence="2 3">JA 4570</strain>
    </source>
</reference>
<dbReference type="PANTHER" id="PTHR43581">
    <property type="entry name" value="ATP/GTP PHOSPHATASE"/>
    <property type="match status" value="1"/>
</dbReference>
<comment type="caution">
    <text evidence="2">The sequence shown here is derived from an EMBL/GenBank/DDBJ whole genome shotgun (WGS) entry which is preliminary data.</text>
</comment>
<dbReference type="PANTHER" id="PTHR43581:SF4">
    <property type="entry name" value="ATP_GTP PHOSPHATASE"/>
    <property type="match status" value="1"/>
</dbReference>
<dbReference type="InterPro" id="IPR027417">
    <property type="entry name" value="P-loop_NTPase"/>
</dbReference>
<dbReference type="PATRIC" id="fig|1286094.4.peg.6838"/>
<dbReference type="EMBL" id="AOPZ01000456">
    <property type="protein sequence ID" value="EPH40034.1"/>
    <property type="molecule type" value="Genomic_DNA"/>
</dbReference>
<dbReference type="GO" id="GO:0005524">
    <property type="term" value="F:ATP binding"/>
    <property type="evidence" value="ECO:0007669"/>
    <property type="project" value="InterPro"/>
</dbReference>
<dbReference type="OrthoDB" id="3237462at2"/>